<sequence>MSRPDLLQAGPLMPYLVEELERRFTLWPLHEQAEPAAFIAREGRRFQAAVTSTFVGFPADLVEACPNLRLIASFGVGTDSLALPYAQSRGITVTNTPDVLNDDTANMAIALLLACSRNLVANDRYLRAGQWPRAGDPPLGRGIAGRIIGIVGLGRIGMVIAQRLEAFGCVIAYHTRNLRADVPWRHAPDLVALAREAAALIVIVPGGPATQHMIDAEVMDALGPEGLLINVARGSVVDEAALVTALTEGRLGGAGLDVYQNEPHVPEAMFGLDQVILQPHQGSATRETRRAMADLVIGNLDRFFAGEALLTPLALSPSSRSVSA</sequence>
<evidence type="ECO:0000256" key="2">
    <source>
        <dbReference type="ARBA" id="ARBA00023002"/>
    </source>
</evidence>
<evidence type="ECO:0000256" key="4">
    <source>
        <dbReference type="RuleBase" id="RU003719"/>
    </source>
</evidence>
<gene>
    <name evidence="7" type="ORF">ACELLULO517_17635</name>
</gene>
<feature type="domain" description="D-isomer specific 2-hydroxyacid dehydrogenase catalytic" evidence="5">
    <location>
        <begin position="14"/>
        <end position="311"/>
    </location>
</feature>
<evidence type="ECO:0000256" key="3">
    <source>
        <dbReference type="ARBA" id="ARBA00023027"/>
    </source>
</evidence>
<dbReference type="PANTHER" id="PTHR10996">
    <property type="entry name" value="2-HYDROXYACID DEHYDROGENASE-RELATED"/>
    <property type="match status" value="1"/>
</dbReference>
<dbReference type="PANTHER" id="PTHR10996:SF178">
    <property type="entry name" value="2-HYDROXYACID DEHYDROGENASE YGL185C-RELATED"/>
    <property type="match status" value="1"/>
</dbReference>
<proteinExistence type="inferred from homology"/>
<evidence type="ECO:0000313" key="8">
    <source>
        <dbReference type="Proteomes" id="UP000721844"/>
    </source>
</evidence>
<evidence type="ECO:0000259" key="5">
    <source>
        <dbReference type="Pfam" id="PF00389"/>
    </source>
</evidence>
<dbReference type="CDD" id="cd12156">
    <property type="entry name" value="HPPR"/>
    <property type="match status" value="1"/>
</dbReference>
<dbReference type="GO" id="GO:0051287">
    <property type="term" value="F:NAD binding"/>
    <property type="evidence" value="ECO:0007669"/>
    <property type="project" value="InterPro"/>
</dbReference>
<dbReference type="SUPFAM" id="SSF51735">
    <property type="entry name" value="NAD(P)-binding Rossmann-fold domains"/>
    <property type="match status" value="1"/>
</dbReference>
<comment type="similarity">
    <text evidence="4">Belongs to the D-isomer specific 2-hydroxyacid dehydrogenase family.</text>
</comment>
<dbReference type="RefSeq" id="WP_227308738.1">
    <property type="nucleotide sequence ID" value="NZ_JAESVA010000006.1"/>
</dbReference>
<dbReference type="GO" id="GO:0016618">
    <property type="term" value="F:hydroxypyruvate reductase [NAD(P)H] activity"/>
    <property type="evidence" value="ECO:0007669"/>
    <property type="project" value="TreeGrafter"/>
</dbReference>
<evidence type="ECO:0000313" key="7">
    <source>
        <dbReference type="EMBL" id="MCB8882071.1"/>
    </source>
</evidence>
<keyword evidence="8" id="KW-1185">Reference proteome</keyword>
<dbReference type="EMBL" id="JAESVA010000006">
    <property type="protein sequence ID" value="MCB8882071.1"/>
    <property type="molecule type" value="Genomic_DNA"/>
</dbReference>
<name>A0A963Z418_9PROT</name>
<keyword evidence="2 4" id="KW-0560">Oxidoreductase</keyword>
<dbReference type="Proteomes" id="UP000721844">
    <property type="component" value="Unassembled WGS sequence"/>
</dbReference>
<organism evidence="7 8">
    <name type="scientific">Acidisoma cellulosilyticum</name>
    <dbReference type="NCBI Taxonomy" id="2802395"/>
    <lineage>
        <taxon>Bacteria</taxon>
        <taxon>Pseudomonadati</taxon>
        <taxon>Pseudomonadota</taxon>
        <taxon>Alphaproteobacteria</taxon>
        <taxon>Acetobacterales</taxon>
        <taxon>Acidocellaceae</taxon>
        <taxon>Acidisoma</taxon>
    </lineage>
</organism>
<dbReference type="GO" id="GO:0005829">
    <property type="term" value="C:cytosol"/>
    <property type="evidence" value="ECO:0007669"/>
    <property type="project" value="TreeGrafter"/>
</dbReference>
<dbReference type="Gene3D" id="3.40.50.720">
    <property type="entry name" value="NAD(P)-binding Rossmann-like Domain"/>
    <property type="match status" value="2"/>
</dbReference>
<dbReference type="AlphaFoldDB" id="A0A963Z418"/>
<dbReference type="InterPro" id="IPR006140">
    <property type="entry name" value="D-isomer_DH_NAD-bd"/>
</dbReference>
<dbReference type="InterPro" id="IPR036291">
    <property type="entry name" value="NAD(P)-bd_dom_sf"/>
</dbReference>
<reference evidence="7 8" key="1">
    <citation type="journal article" date="2021" name="Microorganisms">
        <title>Acidisoma silvae sp. nov. and Acidisomacellulosilytica sp. nov., Two Acidophilic Bacteria Isolated from Decaying Wood, Hydrolyzing Cellulose and Producing Poly-3-hydroxybutyrate.</title>
        <authorList>
            <person name="Mieszkin S."/>
            <person name="Pouder E."/>
            <person name="Uroz S."/>
            <person name="Simon-Colin C."/>
            <person name="Alain K."/>
        </authorList>
    </citation>
    <scope>NUCLEOTIDE SEQUENCE [LARGE SCALE GENOMIC DNA]</scope>
    <source>
        <strain evidence="7 8">HW T5.17</strain>
    </source>
</reference>
<dbReference type="InterPro" id="IPR050223">
    <property type="entry name" value="D-isomer_2-hydroxyacid_DH"/>
</dbReference>
<dbReference type="InterPro" id="IPR006139">
    <property type="entry name" value="D-isomer_2_OHA_DH_cat_dom"/>
</dbReference>
<comment type="caution">
    <text evidence="7">The sequence shown here is derived from an EMBL/GenBank/DDBJ whole genome shotgun (WGS) entry which is preliminary data.</text>
</comment>
<dbReference type="FunFam" id="3.40.50.720:FF:000213">
    <property type="entry name" value="Putative 2-hydroxyacid dehydrogenase"/>
    <property type="match status" value="1"/>
</dbReference>
<evidence type="ECO:0000259" key="6">
    <source>
        <dbReference type="Pfam" id="PF02826"/>
    </source>
</evidence>
<keyword evidence="1" id="KW-0521">NADP</keyword>
<keyword evidence="3" id="KW-0520">NAD</keyword>
<dbReference type="Pfam" id="PF00389">
    <property type="entry name" value="2-Hacid_dh"/>
    <property type="match status" value="1"/>
</dbReference>
<protein>
    <submittedName>
        <fullName evidence="7">2-hydroxyacid dehydrogenase</fullName>
    </submittedName>
</protein>
<dbReference type="GO" id="GO:0030267">
    <property type="term" value="F:glyoxylate reductase (NADPH) activity"/>
    <property type="evidence" value="ECO:0007669"/>
    <property type="project" value="TreeGrafter"/>
</dbReference>
<evidence type="ECO:0000256" key="1">
    <source>
        <dbReference type="ARBA" id="ARBA00022857"/>
    </source>
</evidence>
<dbReference type="Pfam" id="PF02826">
    <property type="entry name" value="2-Hacid_dh_C"/>
    <property type="match status" value="1"/>
</dbReference>
<feature type="domain" description="D-isomer specific 2-hydroxyacid dehydrogenase NAD-binding" evidence="6">
    <location>
        <begin position="109"/>
        <end position="282"/>
    </location>
</feature>
<accession>A0A963Z418</accession>
<dbReference type="SUPFAM" id="SSF52283">
    <property type="entry name" value="Formate/glycerate dehydrogenase catalytic domain-like"/>
    <property type="match status" value="1"/>
</dbReference>